<dbReference type="InterPro" id="IPR026341">
    <property type="entry name" value="T9SS_type_B"/>
</dbReference>
<protein>
    <submittedName>
        <fullName evidence="3">Gliding motility-associated C-terminal domain-containing protein</fullName>
    </submittedName>
</protein>
<dbReference type="InterPro" id="IPR001304">
    <property type="entry name" value="C-type_lectin-like"/>
</dbReference>
<dbReference type="InterPro" id="IPR014755">
    <property type="entry name" value="Cu-Rt/internalin_Ig-like"/>
</dbReference>
<sequence>MFQKLDWNTKKNYFKEMKKCVTLKIILVLLFFISEITYAQGPNPVLTATGNQTYCGSSLNIAQTASITDPNATTTDASVYIQIPSGYVSGEDELILTGTNPNITSTWSETEGKLTLSPNTLGGTVSYADLEAAILNVQFNSSSATPLAGEKTFSILLGVGNRELSYLPRNGHYYEYVPLLGVTWTDARFLAETYVYHGLQGYLVTLTAADEQQIAGIQAPGAGWIGATDEASEGDWRWVTGPEGLANGNTGTPFWVGTGCLGCGGYNVATPDGEFSFWNSNYSEPNNAGNENYAHIVHPDLPGSRDGSWNDMGNGGGPIGGYYEPLGFVVEYGGMPGDNPDVQILATTSLTIPDNIYYPKRSATICSSETVTFQGIPTTTPPGAPTTTEVYWYDDSTSDIPISTGISFTTPALNTTTIFYSDNGCFSQRKSFTVTVNPSTLPTFDAIPDICENDTSPILPSSSTNSITGTWSPASVSNTATGTYTFTPDAGQCAAPTSLTVTVNPSTLPTFNTIPAICTNDTAPVLPSSSTNGFTGTWSPAIVSNTATGTYTFTPDAGQCASTASITVTVGSNILPTFDAIPDICANDTAPVLPSSSTNGFTGTWSPATVSNTATGTYTFTPDAGQCATTASLTVTVNPNILPTFNAIPAICENDTAPILPIMSTNGFTGTWSPASVSNTATGTYIFTPDAGQCATTASLTITVNPNILPTFDAIPDICENDTAPVLPTTSTNSFTGTWSPATVSNTATGTYTFTPDAGQCATTALLTVTVNPNILPTFDAIPDICENDTAPVLPTMSTNGFSGTWSPATVSNTTTGTYTFTPDAGQCATTASLTVTVNPNILPTFDAIPDICENDTAPILPAMSTNGFTGTWSPATVSNTATGTYTFTPDAGQCATTASLTVTVNSSIIPTFNAIPAICVNDTAPVLPTTSTNGFSGTWSPTIVSNTVTGTYTFTPNTGTGTCVITASLTVTVNQETLPTFDGIPDICENDTAPILPTMSTNGFSGTWSPTTVSNTATGTYTFTPDTGQCASTTSLSVTVNSNILPTFNAIPDVCENDTAPVLPTTSTNGFSGTWSPASVSNTTTGTYTFTPDTGQCATTASLTVTVNPSILPTFNAIPAICANYTAPVLPSSSTNGYTGTWSPATVSNTATGTYTFTPDTGQCATTASLTVTVNPLPNIDLNLDGSADEVVCSDITSFSFALDAGIQDNTPPSDYTYIWTKDGNVLPDNTPTLDVSEIGIYTVEVTSAFGCNQIRTITVKTSKSPTIDTIEIVDLTTNNSVTVNLEEPGDFQYIMDDPNGIWQDYNVFTNVSGGVHTVYVSDKYGCPSDSRVITVVSAPKFFTPNNDSYNDYWNVKGLNDDDSKSIIYIFDRYGKLLKQWIPSLNRLGWDGTFNGAVLPSGDYWYTLKLENGREAKGHFSLKR</sequence>
<dbReference type="Gene3D" id="3.10.100.10">
    <property type="entry name" value="Mannose-Binding Protein A, subunit A"/>
    <property type="match status" value="1"/>
</dbReference>
<keyword evidence="4" id="KW-1185">Reference proteome</keyword>
<name>A0A1K2IQS1_9FLAO</name>
<organism evidence="3 4">
    <name type="scientific">Flaviramulus basaltis</name>
    <dbReference type="NCBI Taxonomy" id="369401"/>
    <lineage>
        <taxon>Bacteria</taxon>
        <taxon>Pseudomonadati</taxon>
        <taxon>Bacteroidota</taxon>
        <taxon>Flavobacteriia</taxon>
        <taxon>Flavobacteriales</taxon>
        <taxon>Flavobacteriaceae</taxon>
        <taxon>Flaviramulus</taxon>
    </lineage>
</organism>
<dbReference type="InterPro" id="IPR044023">
    <property type="entry name" value="Ig_7"/>
</dbReference>
<dbReference type="NCBIfam" id="TIGR04131">
    <property type="entry name" value="Bac_Flav_CTERM"/>
    <property type="match status" value="1"/>
</dbReference>
<accession>A0A1K2IQS1</accession>
<dbReference type="STRING" id="369401.SAMN05428642_103542"/>
<proteinExistence type="predicted"/>
<dbReference type="InterPro" id="IPR016186">
    <property type="entry name" value="C-type_lectin-like/link_sf"/>
</dbReference>
<evidence type="ECO:0000313" key="4">
    <source>
        <dbReference type="Proteomes" id="UP000182544"/>
    </source>
</evidence>
<dbReference type="RefSeq" id="WP_072403136.1">
    <property type="nucleotide sequence ID" value="NZ_FPKV01000003.1"/>
</dbReference>
<dbReference type="PROSITE" id="PS50041">
    <property type="entry name" value="C_TYPE_LECTIN_2"/>
    <property type="match status" value="1"/>
</dbReference>
<evidence type="ECO:0000256" key="1">
    <source>
        <dbReference type="ARBA" id="ARBA00022729"/>
    </source>
</evidence>
<dbReference type="SUPFAM" id="SSF56436">
    <property type="entry name" value="C-type lectin-like"/>
    <property type="match status" value="1"/>
</dbReference>
<keyword evidence="1" id="KW-0732">Signal</keyword>
<feature type="domain" description="C-type lectin" evidence="2">
    <location>
        <begin position="169"/>
        <end position="311"/>
    </location>
</feature>
<dbReference type="Pfam" id="PF19081">
    <property type="entry name" value="Ig_7"/>
    <property type="match status" value="1"/>
</dbReference>
<dbReference type="InterPro" id="IPR034007">
    <property type="entry name" value="CTLD_bac"/>
</dbReference>
<evidence type="ECO:0000259" key="2">
    <source>
        <dbReference type="PROSITE" id="PS50041"/>
    </source>
</evidence>
<dbReference type="Proteomes" id="UP000182544">
    <property type="component" value="Unassembled WGS sequence"/>
</dbReference>
<reference evidence="3 4" key="1">
    <citation type="submission" date="2016-10" db="EMBL/GenBank/DDBJ databases">
        <authorList>
            <person name="de Groot N.N."/>
        </authorList>
    </citation>
    <scope>NUCLEOTIDE SEQUENCE [LARGE SCALE GENOMIC DNA]</scope>
    <source>
        <strain evidence="3 4">DSM 18180</strain>
    </source>
</reference>
<dbReference type="Gene3D" id="2.60.40.1220">
    <property type="match status" value="9"/>
</dbReference>
<dbReference type="InterPro" id="IPR016187">
    <property type="entry name" value="CTDL_fold"/>
</dbReference>
<dbReference type="OrthoDB" id="1652165at2"/>
<dbReference type="Pfam" id="PF13585">
    <property type="entry name" value="CHU_C"/>
    <property type="match status" value="1"/>
</dbReference>
<dbReference type="EMBL" id="FPKV01000003">
    <property type="protein sequence ID" value="SFZ94059.1"/>
    <property type="molecule type" value="Genomic_DNA"/>
</dbReference>
<evidence type="ECO:0000313" key="3">
    <source>
        <dbReference type="EMBL" id="SFZ94059.1"/>
    </source>
</evidence>
<dbReference type="CDD" id="cd03603">
    <property type="entry name" value="CLECT_VCBS"/>
    <property type="match status" value="1"/>
</dbReference>
<gene>
    <name evidence="3" type="ORF">SAMN05428642_103542</name>
</gene>